<evidence type="ECO:0000259" key="1">
    <source>
        <dbReference type="PROSITE" id="PS51186"/>
    </source>
</evidence>
<dbReference type="PANTHER" id="PTHR43415:SF3">
    <property type="entry name" value="GNAT-FAMILY ACETYLTRANSFERASE"/>
    <property type="match status" value="1"/>
</dbReference>
<proteinExistence type="predicted"/>
<dbReference type="Gene3D" id="3.40.630.30">
    <property type="match status" value="1"/>
</dbReference>
<dbReference type="KEGG" id="parb:CJU94_05865"/>
<keyword evidence="3" id="KW-1185">Reference proteome</keyword>
<dbReference type="InterPro" id="IPR000182">
    <property type="entry name" value="GNAT_dom"/>
</dbReference>
<organism evidence="2 3">
    <name type="scientific">Paraburkholderia aromaticivorans</name>
    <dbReference type="NCBI Taxonomy" id="2026199"/>
    <lineage>
        <taxon>Bacteria</taxon>
        <taxon>Pseudomonadati</taxon>
        <taxon>Pseudomonadota</taxon>
        <taxon>Betaproteobacteria</taxon>
        <taxon>Burkholderiales</taxon>
        <taxon>Burkholderiaceae</taxon>
        <taxon>Paraburkholderia</taxon>
    </lineage>
</organism>
<dbReference type="EMBL" id="CP022989">
    <property type="protein sequence ID" value="ASV97733.1"/>
    <property type="molecule type" value="Genomic_DNA"/>
</dbReference>
<dbReference type="AlphaFoldDB" id="A0A248VFD3"/>
<dbReference type="Proteomes" id="UP000215158">
    <property type="component" value="Chromosome 1"/>
</dbReference>
<dbReference type="OrthoDB" id="9795206at2"/>
<dbReference type="SUPFAM" id="SSF55729">
    <property type="entry name" value="Acyl-CoA N-acyltransferases (Nat)"/>
    <property type="match status" value="1"/>
</dbReference>
<evidence type="ECO:0000313" key="3">
    <source>
        <dbReference type="Proteomes" id="UP000215158"/>
    </source>
</evidence>
<dbReference type="Pfam" id="PF13302">
    <property type="entry name" value="Acetyltransf_3"/>
    <property type="match status" value="1"/>
</dbReference>
<dbReference type="PROSITE" id="PS51186">
    <property type="entry name" value="GNAT"/>
    <property type="match status" value="1"/>
</dbReference>
<reference evidence="2 3" key="1">
    <citation type="submission" date="2017-08" db="EMBL/GenBank/DDBJ databases">
        <title>Identification and genetic characteristics of simultaneous BTEX- and naphthalene-degrading Paraburkholderia sp. BN5 isolated from petroleum-contaminated soil.</title>
        <authorList>
            <person name="Lee Y."/>
            <person name="Jeon C.O."/>
        </authorList>
    </citation>
    <scope>NUCLEOTIDE SEQUENCE [LARGE SCALE GENOMIC DNA]</scope>
    <source>
        <strain evidence="2 3">BN5</strain>
    </source>
</reference>
<accession>A0A248VFD3</accession>
<protein>
    <submittedName>
        <fullName evidence="2">UDP-4-amino-4, 6-dideoxy-N-acetyl-beta-L-altrosamine N-acetyltransferase</fullName>
    </submittedName>
</protein>
<dbReference type="RefSeq" id="WP_095417913.1">
    <property type="nucleotide sequence ID" value="NZ_CP022989.1"/>
</dbReference>
<feature type="domain" description="N-acetyltransferase" evidence="1">
    <location>
        <begin position="6"/>
        <end position="171"/>
    </location>
</feature>
<keyword evidence="2" id="KW-0808">Transferase</keyword>
<dbReference type="InterPro" id="IPR016181">
    <property type="entry name" value="Acyl_CoA_acyltransferase"/>
</dbReference>
<dbReference type="PANTHER" id="PTHR43415">
    <property type="entry name" value="SPERMIDINE N(1)-ACETYLTRANSFERASE"/>
    <property type="match status" value="1"/>
</dbReference>
<sequence length="174" mass="19079">MSDNTIFLREIERGDLPTINAWRADKALVSLLGGAFRYVGAEIDNKWFDSYLGSRAGNVRLAVCLASTQEVVGVTYLLGIDWVNRCAEFSIQIGAQTARGRGIGEAATRQTLEHAFGDLNLNRISLTVLASNARAIALYEKVGFRAEGLLRQAAFKGGRYLDVIPMAILADDRR</sequence>
<evidence type="ECO:0000313" key="2">
    <source>
        <dbReference type="EMBL" id="ASV97733.1"/>
    </source>
</evidence>
<gene>
    <name evidence="2" type="ORF">CJU94_05865</name>
</gene>
<name>A0A248VFD3_9BURK</name>
<dbReference type="GO" id="GO:0016747">
    <property type="term" value="F:acyltransferase activity, transferring groups other than amino-acyl groups"/>
    <property type="evidence" value="ECO:0007669"/>
    <property type="project" value="InterPro"/>
</dbReference>